<sequence length="121" mass="13374">MTPEEPFAVLGLAPTLDPVAVKSAYFAALARHPPHQDQEGFQRLRRAYEELTRPGGLAVAYLTSPVDVQKLAREAREHFDAPLEKAAVVALATRTGAQTVARWVERCSRMSWDEALRAFAS</sequence>
<dbReference type="OrthoDB" id="9816462at2"/>
<dbReference type="AlphaFoldDB" id="A0A1L9BEX7"/>
<reference evidence="1 2" key="2">
    <citation type="submission" date="2016-12" db="EMBL/GenBank/DDBJ databases">
        <title>Draft Genome Sequence of Cystobacter ferrugineus Strain Cbfe23.</title>
        <authorList>
            <person name="Akbar S."/>
            <person name="Dowd S.E."/>
            <person name="Stevens D.C."/>
        </authorList>
    </citation>
    <scope>NUCLEOTIDE SEQUENCE [LARGE SCALE GENOMIC DNA]</scope>
    <source>
        <strain evidence="1 2">Cbfe23</strain>
    </source>
</reference>
<dbReference type="Proteomes" id="UP000182229">
    <property type="component" value="Unassembled WGS sequence"/>
</dbReference>
<dbReference type="SUPFAM" id="SSF46565">
    <property type="entry name" value="Chaperone J-domain"/>
    <property type="match status" value="1"/>
</dbReference>
<protein>
    <recommendedName>
        <fullName evidence="3">J domain-containing protein</fullName>
    </recommendedName>
</protein>
<accession>A0A1L9BEX7</accession>
<evidence type="ECO:0008006" key="3">
    <source>
        <dbReference type="Google" id="ProtNLM"/>
    </source>
</evidence>
<proteinExistence type="predicted"/>
<dbReference type="STRING" id="83449.BON30_07705"/>
<gene>
    <name evidence="1" type="ORF">BON30_07705</name>
</gene>
<evidence type="ECO:0000313" key="2">
    <source>
        <dbReference type="Proteomes" id="UP000182229"/>
    </source>
</evidence>
<reference evidence="2" key="1">
    <citation type="submission" date="2016-11" db="EMBL/GenBank/DDBJ databases">
        <authorList>
            <person name="Shukria A."/>
            <person name="Stevens D.C."/>
        </authorList>
    </citation>
    <scope>NUCLEOTIDE SEQUENCE [LARGE SCALE GENOMIC DNA]</scope>
    <source>
        <strain evidence="2">Cbfe23</strain>
    </source>
</reference>
<organism evidence="1 2">
    <name type="scientific">Cystobacter ferrugineus</name>
    <dbReference type="NCBI Taxonomy" id="83449"/>
    <lineage>
        <taxon>Bacteria</taxon>
        <taxon>Pseudomonadati</taxon>
        <taxon>Myxococcota</taxon>
        <taxon>Myxococcia</taxon>
        <taxon>Myxococcales</taxon>
        <taxon>Cystobacterineae</taxon>
        <taxon>Archangiaceae</taxon>
        <taxon>Cystobacter</taxon>
    </lineage>
</organism>
<dbReference type="CDD" id="cd06257">
    <property type="entry name" value="DnaJ"/>
    <property type="match status" value="1"/>
</dbReference>
<dbReference type="RefSeq" id="WP_071897251.1">
    <property type="nucleotide sequence ID" value="NZ_MPIN01000002.1"/>
</dbReference>
<name>A0A1L9BEX7_9BACT</name>
<keyword evidence="2" id="KW-1185">Reference proteome</keyword>
<dbReference type="EMBL" id="MPIN01000002">
    <property type="protein sequence ID" value="OJH40812.1"/>
    <property type="molecule type" value="Genomic_DNA"/>
</dbReference>
<comment type="caution">
    <text evidence="1">The sequence shown here is derived from an EMBL/GenBank/DDBJ whole genome shotgun (WGS) entry which is preliminary data.</text>
</comment>
<evidence type="ECO:0000313" key="1">
    <source>
        <dbReference type="EMBL" id="OJH40812.1"/>
    </source>
</evidence>
<dbReference type="InterPro" id="IPR036869">
    <property type="entry name" value="J_dom_sf"/>
</dbReference>
<dbReference type="Gene3D" id="1.10.287.110">
    <property type="entry name" value="DnaJ domain"/>
    <property type="match status" value="1"/>
</dbReference>
<dbReference type="InterPro" id="IPR001623">
    <property type="entry name" value="DnaJ_domain"/>
</dbReference>